<evidence type="ECO:0000256" key="1">
    <source>
        <dbReference type="ARBA" id="ARBA00010699"/>
    </source>
</evidence>
<dbReference type="EC" id="2.1.2.9" evidence="2 5"/>
<feature type="binding site" evidence="5">
    <location>
        <begin position="111"/>
        <end position="114"/>
    </location>
    <ligand>
        <name>(6S)-5,6,7,8-tetrahydrofolate</name>
        <dbReference type="ChEBI" id="CHEBI:57453"/>
    </ligand>
</feature>
<dbReference type="InterPro" id="IPR044135">
    <property type="entry name" value="Met-tRNA-FMT_C"/>
</dbReference>
<proteinExistence type="inferred from homology"/>
<dbReference type="EMBL" id="QUMS01000001">
    <property type="protein sequence ID" value="REG11025.1"/>
    <property type="molecule type" value="Genomic_DNA"/>
</dbReference>
<evidence type="ECO:0000259" key="6">
    <source>
        <dbReference type="Pfam" id="PF00551"/>
    </source>
</evidence>
<comment type="function">
    <text evidence="5">Attaches a formyl group to the free amino group of methionyl-tRNA(fMet). The formyl group appears to play a dual role in the initiator identity of N-formylmethionyl-tRNA by promoting its recognition by IF2 and preventing the misappropriation of this tRNA by the elongation apparatus.</text>
</comment>
<dbReference type="PANTHER" id="PTHR11138">
    <property type="entry name" value="METHIONYL-TRNA FORMYLTRANSFERASE"/>
    <property type="match status" value="1"/>
</dbReference>
<dbReference type="Pfam" id="PF00551">
    <property type="entry name" value="Formyl_trans_N"/>
    <property type="match status" value="1"/>
</dbReference>
<dbReference type="FunFam" id="3.40.50.12230:FF:000001">
    <property type="entry name" value="Methionyl-tRNA formyltransferase"/>
    <property type="match status" value="1"/>
</dbReference>
<dbReference type="RefSeq" id="WP_116224174.1">
    <property type="nucleotide sequence ID" value="NZ_AP018437.1"/>
</dbReference>
<comment type="catalytic activity">
    <reaction evidence="5">
        <text>L-methionyl-tRNA(fMet) + (6R)-10-formyltetrahydrofolate = N-formyl-L-methionyl-tRNA(fMet) + (6S)-5,6,7,8-tetrahydrofolate + H(+)</text>
        <dbReference type="Rhea" id="RHEA:24380"/>
        <dbReference type="Rhea" id="RHEA-COMP:9952"/>
        <dbReference type="Rhea" id="RHEA-COMP:9953"/>
        <dbReference type="ChEBI" id="CHEBI:15378"/>
        <dbReference type="ChEBI" id="CHEBI:57453"/>
        <dbReference type="ChEBI" id="CHEBI:78530"/>
        <dbReference type="ChEBI" id="CHEBI:78844"/>
        <dbReference type="ChEBI" id="CHEBI:195366"/>
        <dbReference type="EC" id="2.1.2.9"/>
    </reaction>
</comment>
<dbReference type="NCBIfam" id="TIGR00460">
    <property type="entry name" value="fmt"/>
    <property type="match status" value="1"/>
</dbReference>
<comment type="caution">
    <text evidence="8">The sequence shown here is derived from an EMBL/GenBank/DDBJ whole genome shotgun (WGS) entry which is preliminary data.</text>
</comment>
<keyword evidence="3 5" id="KW-0808">Transferase</keyword>
<reference evidence="8 9" key="1">
    <citation type="submission" date="2018-08" db="EMBL/GenBank/DDBJ databases">
        <title>Genomic Encyclopedia of Type Strains, Phase IV (KMG-IV): sequencing the most valuable type-strain genomes for metagenomic binning, comparative biology and taxonomic classification.</title>
        <authorList>
            <person name="Goeker M."/>
        </authorList>
    </citation>
    <scope>NUCLEOTIDE SEQUENCE [LARGE SCALE GENOMIC DNA]</scope>
    <source>
        <strain evidence="8 9">DSM 23923</strain>
    </source>
</reference>
<dbReference type="OrthoDB" id="9802815at2"/>
<comment type="similarity">
    <text evidence="1 5">Belongs to the Fmt family.</text>
</comment>
<accession>A0A347ZSW9</accession>
<dbReference type="InterPro" id="IPR041711">
    <property type="entry name" value="Met-tRNA-FMT_N"/>
</dbReference>
<dbReference type="PANTHER" id="PTHR11138:SF5">
    <property type="entry name" value="METHIONYL-TRNA FORMYLTRANSFERASE, MITOCHONDRIAL"/>
    <property type="match status" value="1"/>
</dbReference>
<dbReference type="Proteomes" id="UP000256388">
    <property type="component" value="Unassembled WGS sequence"/>
</dbReference>
<sequence length="305" mass="33480">MNRERIIFMGSPDYAVPALKMLHARFNLTAVVTQPDQPVGRGKKIQAPPVKTIAQELDVPVYQPSRVRGAEFMELLGTLAPDVIIVAAYGKILPEAVLEFPSFGCLNLHASLLPRWRGASPIQNAILHGDEKTGVTIMKMDRGVDTGAIFQVREVPIAPDDTAGSLSEKLAITGAALLEEVLPKYLAGAISAQEQPEEGATYAHLLHKEDGRMDFSKEADELERQVRAFNPWPISYLDWKAQPLRVLRAEVTGKKSTGCGQHTIMEKFPCIGTASMDLKLVEVQPAGKRPMRGSDFLNGTRDWAD</sequence>
<feature type="domain" description="Formyl transferase N-terminal" evidence="6">
    <location>
        <begin position="25"/>
        <end position="181"/>
    </location>
</feature>
<dbReference type="InterPro" id="IPR002376">
    <property type="entry name" value="Formyl_transf_N"/>
</dbReference>
<evidence type="ECO:0000313" key="8">
    <source>
        <dbReference type="EMBL" id="REG11025.1"/>
    </source>
</evidence>
<keyword evidence="9" id="KW-1185">Reference proteome</keyword>
<dbReference type="InterPro" id="IPR005793">
    <property type="entry name" value="Formyl_trans_C"/>
</dbReference>
<dbReference type="Gene3D" id="3.40.50.12230">
    <property type="match status" value="1"/>
</dbReference>
<dbReference type="CDD" id="cd08704">
    <property type="entry name" value="Met_tRNA_FMT_C"/>
    <property type="match status" value="1"/>
</dbReference>
<dbReference type="GO" id="GO:0004479">
    <property type="term" value="F:methionyl-tRNA formyltransferase activity"/>
    <property type="evidence" value="ECO:0007669"/>
    <property type="project" value="UniProtKB-UniRule"/>
</dbReference>
<evidence type="ECO:0000256" key="3">
    <source>
        <dbReference type="ARBA" id="ARBA00022679"/>
    </source>
</evidence>
<dbReference type="GO" id="GO:0005829">
    <property type="term" value="C:cytosol"/>
    <property type="evidence" value="ECO:0007669"/>
    <property type="project" value="TreeGrafter"/>
</dbReference>
<evidence type="ECO:0000256" key="5">
    <source>
        <dbReference type="HAMAP-Rule" id="MF_00182"/>
    </source>
</evidence>
<dbReference type="InterPro" id="IPR011034">
    <property type="entry name" value="Formyl_transferase-like_C_sf"/>
</dbReference>
<feature type="domain" description="Formyl transferase C-terminal" evidence="7">
    <location>
        <begin position="206"/>
        <end position="300"/>
    </location>
</feature>
<evidence type="ECO:0000256" key="2">
    <source>
        <dbReference type="ARBA" id="ARBA00012261"/>
    </source>
</evidence>
<gene>
    <name evidence="5" type="primary">fmt</name>
    <name evidence="8" type="ORF">DFR64_0897</name>
</gene>
<dbReference type="InterPro" id="IPR005794">
    <property type="entry name" value="Fmt"/>
</dbReference>
<dbReference type="HAMAP" id="MF_00182">
    <property type="entry name" value="Formyl_trans"/>
    <property type="match status" value="1"/>
</dbReference>
<name>A0A347ZSW9_9CHLR</name>
<evidence type="ECO:0000313" key="9">
    <source>
        <dbReference type="Proteomes" id="UP000256388"/>
    </source>
</evidence>
<keyword evidence="4 5" id="KW-0648">Protein biosynthesis</keyword>
<organism evidence="8 9">
    <name type="scientific">Pelolinea submarina</name>
    <dbReference type="NCBI Taxonomy" id="913107"/>
    <lineage>
        <taxon>Bacteria</taxon>
        <taxon>Bacillati</taxon>
        <taxon>Chloroflexota</taxon>
        <taxon>Anaerolineae</taxon>
        <taxon>Anaerolineales</taxon>
        <taxon>Anaerolineaceae</taxon>
        <taxon>Pelolinea</taxon>
    </lineage>
</organism>
<protein>
    <recommendedName>
        <fullName evidence="2 5">Methionyl-tRNA formyltransferase</fullName>
        <ecNumber evidence="2 5">2.1.2.9</ecNumber>
    </recommendedName>
</protein>
<evidence type="ECO:0000259" key="7">
    <source>
        <dbReference type="Pfam" id="PF02911"/>
    </source>
</evidence>
<dbReference type="CDD" id="cd08646">
    <property type="entry name" value="FMT_core_Met-tRNA-FMT_N"/>
    <property type="match status" value="1"/>
</dbReference>
<dbReference type="SUPFAM" id="SSF53328">
    <property type="entry name" value="Formyltransferase"/>
    <property type="match status" value="1"/>
</dbReference>
<dbReference type="SUPFAM" id="SSF50486">
    <property type="entry name" value="FMT C-terminal domain-like"/>
    <property type="match status" value="1"/>
</dbReference>
<dbReference type="InterPro" id="IPR036477">
    <property type="entry name" value="Formyl_transf_N_sf"/>
</dbReference>
<dbReference type="AlphaFoldDB" id="A0A347ZSW9"/>
<evidence type="ECO:0000256" key="4">
    <source>
        <dbReference type="ARBA" id="ARBA00022917"/>
    </source>
</evidence>
<dbReference type="Pfam" id="PF02911">
    <property type="entry name" value="Formyl_trans_C"/>
    <property type="match status" value="1"/>
</dbReference>